<evidence type="ECO:0000313" key="7">
    <source>
        <dbReference type="EMBL" id="KAL1521235.1"/>
    </source>
</evidence>
<protein>
    <recommendedName>
        <fullName evidence="6">Fatty acid hydroxylase domain-containing protein</fullName>
    </recommendedName>
</protein>
<keyword evidence="2 5" id="KW-0812">Transmembrane</keyword>
<evidence type="ECO:0000256" key="4">
    <source>
        <dbReference type="ARBA" id="ARBA00023136"/>
    </source>
</evidence>
<dbReference type="Proteomes" id="UP001515480">
    <property type="component" value="Unassembled WGS sequence"/>
</dbReference>
<evidence type="ECO:0000256" key="5">
    <source>
        <dbReference type="SAM" id="Phobius"/>
    </source>
</evidence>
<accession>A0AB34JGU5</accession>
<dbReference type="InterPro" id="IPR050307">
    <property type="entry name" value="Sterol_Desaturase_Related"/>
</dbReference>
<proteinExistence type="predicted"/>
<evidence type="ECO:0000313" key="8">
    <source>
        <dbReference type="Proteomes" id="UP001515480"/>
    </source>
</evidence>
<dbReference type="Pfam" id="PF04116">
    <property type="entry name" value="FA_hydroxylase"/>
    <property type="match status" value="1"/>
</dbReference>
<dbReference type="InterPro" id="IPR006694">
    <property type="entry name" value="Fatty_acid_hydroxylase"/>
</dbReference>
<evidence type="ECO:0000256" key="2">
    <source>
        <dbReference type="ARBA" id="ARBA00022692"/>
    </source>
</evidence>
<feature type="domain" description="Fatty acid hydroxylase" evidence="6">
    <location>
        <begin position="192"/>
        <end position="321"/>
    </location>
</feature>
<keyword evidence="3 5" id="KW-1133">Transmembrane helix</keyword>
<comment type="subcellular location">
    <subcellularLocation>
        <location evidence="1">Membrane</location>
    </subcellularLocation>
</comment>
<organism evidence="7 8">
    <name type="scientific">Prymnesium parvum</name>
    <name type="common">Toxic golden alga</name>
    <dbReference type="NCBI Taxonomy" id="97485"/>
    <lineage>
        <taxon>Eukaryota</taxon>
        <taxon>Haptista</taxon>
        <taxon>Haptophyta</taxon>
        <taxon>Prymnesiophyceae</taxon>
        <taxon>Prymnesiales</taxon>
        <taxon>Prymnesiaceae</taxon>
        <taxon>Prymnesium</taxon>
    </lineage>
</organism>
<evidence type="ECO:0000259" key="6">
    <source>
        <dbReference type="Pfam" id="PF04116"/>
    </source>
</evidence>
<reference evidence="7 8" key="1">
    <citation type="journal article" date="2024" name="Science">
        <title>Giant polyketide synthase enzymes in the biosynthesis of giant marine polyether toxins.</title>
        <authorList>
            <person name="Fallon T.R."/>
            <person name="Shende V.V."/>
            <person name="Wierzbicki I.H."/>
            <person name="Pendleton A.L."/>
            <person name="Watervoot N.F."/>
            <person name="Auber R.P."/>
            <person name="Gonzalez D.J."/>
            <person name="Wisecaver J.H."/>
            <person name="Moore B.S."/>
        </authorList>
    </citation>
    <scope>NUCLEOTIDE SEQUENCE [LARGE SCALE GENOMIC DNA]</scope>
    <source>
        <strain evidence="7 8">12B1</strain>
    </source>
</reference>
<keyword evidence="4 5" id="KW-0472">Membrane</keyword>
<dbReference type="GO" id="GO:0016491">
    <property type="term" value="F:oxidoreductase activity"/>
    <property type="evidence" value="ECO:0007669"/>
    <property type="project" value="InterPro"/>
</dbReference>
<sequence length="347" mass="38025">MPVQLLKKRGKAHGGMGRPPAFSWSDACAYGLCLLAILQLAHGVLQAGSLEASLELLARNPMLGGQPLRPSAASHGSANGTDGNSLLEGGVRLPTWTYTVGHTVGGVATAVVMAALLIPVLELRNMHGAPVREQLRGKRDDARGLGVTTIALLGSAPLIAPLHKQLLEGQWGYFYYDPSEHGGYLYIAAATLLQLVVSESHFYWLHRLMHMSPFYELFHKVHHTFVPSTATCAEAFHPIDLAALTLGTMWVPLMVPVYHPSFLGVLFFNAVYSVFQHTGSRTNLRIWFLNDAHSHNIHHDYGKRPVNCGSITNVWDRLCGTYVVEVPRWARTKWEGKGLAPAVNKDS</sequence>
<feature type="transmembrane region" description="Helical" evidence="5">
    <location>
        <begin position="96"/>
        <end position="121"/>
    </location>
</feature>
<evidence type="ECO:0000256" key="1">
    <source>
        <dbReference type="ARBA" id="ARBA00004370"/>
    </source>
</evidence>
<dbReference type="AlphaFoldDB" id="A0AB34JGU5"/>
<keyword evidence="8" id="KW-1185">Reference proteome</keyword>
<dbReference type="GO" id="GO:0016020">
    <property type="term" value="C:membrane"/>
    <property type="evidence" value="ECO:0007669"/>
    <property type="project" value="UniProtKB-SubCell"/>
</dbReference>
<gene>
    <name evidence="7" type="ORF">AB1Y20_020907</name>
</gene>
<dbReference type="GO" id="GO:0008610">
    <property type="term" value="P:lipid biosynthetic process"/>
    <property type="evidence" value="ECO:0007669"/>
    <property type="project" value="InterPro"/>
</dbReference>
<name>A0AB34JGU5_PRYPA</name>
<dbReference type="PANTHER" id="PTHR11863">
    <property type="entry name" value="STEROL DESATURASE"/>
    <property type="match status" value="1"/>
</dbReference>
<dbReference type="GO" id="GO:0005506">
    <property type="term" value="F:iron ion binding"/>
    <property type="evidence" value="ECO:0007669"/>
    <property type="project" value="InterPro"/>
</dbReference>
<feature type="transmembrane region" description="Helical" evidence="5">
    <location>
        <begin position="142"/>
        <end position="163"/>
    </location>
</feature>
<dbReference type="EMBL" id="JBGBPQ010000007">
    <property type="protein sequence ID" value="KAL1521235.1"/>
    <property type="molecule type" value="Genomic_DNA"/>
</dbReference>
<evidence type="ECO:0000256" key="3">
    <source>
        <dbReference type="ARBA" id="ARBA00022989"/>
    </source>
</evidence>
<feature type="transmembrane region" description="Helical" evidence="5">
    <location>
        <begin position="183"/>
        <end position="204"/>
    </location>
</feature>
<comment type="caution">
    <text evidence="7">The sequence shown here is derived from an EMBL/GenBank/DDBJ whole genome shotgun (WGS) entry which is preliminary data.</text>
</comment>